<dbReference type="InterPro" id="IPR010259">
    <property type="entry name" value="S8pro/Inhibitor_I9"/>
</dbReference>
<dbReference type="Proteomes" id="UP000187203">
    <property type="component" value="Unassembled WGS sequence"/>
</dbReference>
<dbReference type="AlphaFoldDB" id="A0A1R3G1J3"/>
<protein>
    <submittedName>
        <fullName evidence="2">Proteinase inhibitor I9</fullName>
    </submittedName>
</protein>
<dbReference type="InterPro" id="IPR037045">
    <property type="entry name" value="S8pro/Inhibitor_I9_sf"/>
</dbReference>
<name>A0A1R3G1J3_9ROSI</name>
<keyword evidence="3" id="KW-1185">Reference proteome</keyword>
<gene>
    <name evidence="2" type="ORF">COLO4_37446</name>
</gene>
<evidence type="ECO:0000259" key="1">
    <source>
        <dbReference type="Pfam" id="PF05922"/>
    </source>
</evidence>
<comment type="caution">
    <text evidence="2">The sequence shown here is derived from an EMBL/GenBank/DDBJ whole genome shotgun (WGS) entry which is preliminary data.</text>
</comment>
<accession>A0A1R3G1J3</accession>
<sequence>MSSSHLLFISFIKTNPKVQMEEMLKKQNQIICNYCPQQERERMCLIHHYHHAFRGFSAMLTQNEASELSSKSALFLFLFAF</sequence>
<proteinExistence type="predicted"/>
<feature type="domain" description="Inhibitor I9" evidence="1">
    <location>
        <begin position="39"/>
        <end position="71"/>
    </location>
</feature>
<reference evidence="3" key="1">
    <citation type="submission" date="2013-09" db="EMBL/GenBank/DDBJ databases">
        <title>Corchorus olitorius genome sequencing.</title>
        <authorList>
            <person name="Alam M."/>
            <person name="Haque M.S."/>
            <person name="Islam M.S."/>
            <person name="Emdad E.M."/>
            <person name="Islam M.M."/>
            <person name="Ahmed B."/>
            <person name="Halim A."/>
            <person name="Hossen Q.M.M."/>
            <person name="Hossain M.Z."/>
            <person name="Ahmed R."/>
            <person name="Khan M.M."/>
            <person name="Islam R."/>
            <person name="Rashid M.M."/>
            <person name="Khan S.A."/>
            <person name="Rahman M.S."/>
            <person name="Alam M."/>
            <person name="Yahiya A.S."/>
            <person name="Khan M.S."/>
            <person name="Azam M.S."/>
            <person name="Haque T."/>
            <person name="Lashkar M.Z.H."/>
            <person name="Akhand A.I."/>
            <person name="Morshed G."/>
            <person name="Roy S."/>
            <person name="Uddin K.S."/>
            <person name="Rabeya T."/>
            <person name="Hossain A.S."/>
            <person name="Chowdhury A."/>
            <person name="Snigdha A.R."/>
            <person name="Mortoza M.S."/>
            <person name="Matin S.A."/>
            <person name="Hoque S.M.E."/>
            <person name="Islam M.K."/>
            <person name="Roy D.K."/>
            <person name="Haider R."/>
            <person name="Moosa M.M."/>
            <person name="Elias S.M."/>
            <person name="Hasan A.M."/>
            <person name="Jahan S."/>
            <person name="Shafiuddin M."/>
            <person name="Mahmood N."/>
            <person name="Shommy N.S."/>
        </authorList>
    </citation>
    <scope>NUCLEOTIDE SEQUENCE [LARGE SCALE GENOMIC DNA]</scope>
    <source>
        <strain evidence="3">cv. O-4</strain>
    </source>
</reference>
<evidence type="ECO:0000313" key="2">
    <source>
        <dbReference type="EMBL" id="OMO51962.1"/>
    </source>
</evidence>
<organism evidence="2 3">
    <name type="scientific">Corchorus olitorius</name>
    <dbReference type="NCBI Taxonomy" id="93759"/>
    <lineage>
        <taxon>Eukaryota</taxon>
        <taxon>Viridiplantae</taxon>
        <taxon>Streptophyta</taxon>
        <taxon>Embryophyta</taxon>
        <taxon>Tracheophyta</taxon>
        <taxon>Spermatophyta</taxon>
        <taxon>Magnoliopsida</taxon>
        <taxon>eudicotyledons</taxon>
        <taxon>Gunneridae</taxon>
        <taxon>Pentapetalae</taxon>
        <taxon>rosids</taxon>
        <taxon>malvids</taxon>
        <taxon>Malvales</taxon>
        <taxon>Malvaceae</taxon>
        <taxon>Grewioideae</taxon>
        <taxon>Apeibeae</taxon>
        <taxon>Corchorus</taxon>
    </lineage>
</organism>
<dbReference type="OrthoDB" id="2014869at2759"/>
<dbReference type="Gene3D" id="3.30.70.80">
    <property type="entry name" value="Peptidase S8 propeptide/proteinase inhibitor I9"/>
    <property type="match status" value="1"/>
</dbReference>
<dbReference type="EMBL" id="AWUE01023983">
    <property type="protein sequence ID" value="OMO51962.1"/>
    <property type="molecule type" value="Genomic_DNA"/>
</dbReference>
<dbReference type="Pfam" id="PF05922">
    <property type="entry name" value="Inhibitor_I9"/>
    <property type="match status" value="1"/>
</dbReference>
<evidence type="ECO:0000313" key="3">
    <source>
        <dbReference type="Proteomes" id="UP000187203"/>
    </source>
</evidence>